<dbReference type="PROSITE" id="PS50209">
    <property type="entry name" value="CARD"/>
    <property type="match status" value="1"/>
</dbReference>
<evidence type="ECO:0000256" key="5">
    <source>
        <dbReference type="ARBA" id="ARBA00023198"/>
    </source>
</evidence>
<dbReference type="InterPro" id="IPR001315">
    <property type="entry name" value="CARD"/>
</dbReference>
<dbReference type="GeneTree" id="ENSGT00970000197827"/>
<keyword evidence="2" id="KW-0963">Cytoplasm</keyword>
<name>A0A4W5QHE6_9TELE</name>
<evidence type="ECO:0000256" key="2">
    <source>
        <dbReference type="ARBA" id="ARBA00022490"/>
    </source>
</evidence>
<dbReference type="SMART" id="SM00114">
    <property type="entry name" value="CARD"/>
    <property type="match status" value="1"/>
</dbReference>
<evidence type="ECO:0000256" key="1">
    <source>
        <dbReference type="ARBA" id="ARBA00004514"/>
    </source>
</evidence>
<evidence type="ECO:0000256" key="4">
    <source>
        <dbReference type="ARBA" id="ARBA00022859"/>
    </source>
</evidence>
<dbReference type="GO" id="GO:0061702">
    <property type="term" value="C:canonical inflammasome complex"/>
    <property type="evidence" value="ECO:0007669"/>
    <property type="project" value="TreeGrafter"/>
</dbReference>
<dbReference type="Proteomes" id="UP000314982">
    <property type="component" value="Unassembled WGS sequence"/>
</dbReference>
<dbReference type="GO" id="GO:0045087">
    <property type="term" value="P:innate immune response"/>
    <property type="evidence" value="ECO:0007669"/>
    <property type="project" value="UniProtKB-KW"/>
</dbReference>
<reference evidence="8" key="1">
    <citation type="submission" date="2018-06" db="EMBL/GenBank/DDBJ databases">
        <title>Genome assembly of Danube salmon.</title>
        <authorList>
            <person name="Macqueen D.J."/>
            <person name="Gundappa M.K."/>
        </authorList>
    </citation>
    <scope>NUCLEOTIDE SEQUENCE [LARGE SCALE GENOMIC DNA]</scope>
</reference>
<organism evidence="7 8">
    <name type="scientific">Hucho hucho</name>
    <name type="common">huchen</name>
    <dbReference type="NCBI Taxonomy" id="62062"/>
    <lineage>
        <taxon>Eukaryota</taxon>
        <taxon>Metazoa</taxon>
        <taxon>Chordata</taxon>
        <taxon>Craniata</taxon>
        <taxon>Vertebrata</taxon>
        <taxon>Euteleostomi</taxon>
        <taxon>Actinopterygii</taxon>
        <taxon>Neopterygii</taxon>
        <taxon>Teleostei</taxon>
        <taxon>Protacanthopterygii</taxon>
        <taxon>Salmoniformes</taxon>
        <taxon>Salmonidae</taxon>
        <taxon>Salmoninae</taxon>
        <taxon>Hucho</taxon>
    </lineage>
</organism>
<evidence type="ECO:0000313" key="7">
    <source>
        <dbReference type="Ensembl" id="ENSHHUP00000073323.1"/>
    </source>
</evidence>
<evidence type="ECO:0000313" key="8">
    <source>
        <dbReference type="Proteomes" id="UP000314982"/>
    </source>
</evidence>
<dbReference type="SUPFAM" id="SSF47986">
    <property type="entry name" value="DEATH domain"/>
    <property type="match status" value="1"/>
</dbReference>
<reference evidence="7" key="3">
    <citation type="submission" date="2025-09" db="UniProtKB">
        <authorList>
            <consortium name="Ensembl"/>
        </authorList>
    </citation>
    <scope>IDENTIFICATION</scope>
</reference>
<dbReference type="AlphaFoldDB" id="A0A4W5QHE6"/>
<protein>
    <recommendedName>
        <fullName evidence="6">CARD domain-containing protein</fullName>
    </recommendedName>
</protein>
<keyword evidence="5" id="KW-0395">Inflammatory response</keyword>
<keyword evidence="4" id="KW-0391">Immunity</keyword>
<reference evidence="7" key="2">
    <citation type="submission" date="2025-08" db="UniProtKB">
        <authorList>
            <consortium name="Ensembl"/>
        </authorList>
    </citation>
    <scope>IDENTIFICATION</scope>
</reference>
<accession>A0A4W5QHE6</accession>
<dbReference type="GO" id="GO:0042981">
    <property type="term" value="P:regulation of apoptotic process"/>
    <property type="evidence" value="ECO:0007669"/>
    <property type="project" value="InterPro"/>
</dbReference>
<dbReference type="InterPro" id="IPR011029">
    <property type="entry name" value="DEATH-like_dom_sf"/>
</dbReference>
<evidence type="ECO:0000256" key="3">
    <source>
        <dbReference type="ARBA" id="ARBA00022588"/>
    </source>
</evidence>
<dbReference type="Pfam" id="PF00619">
    <property type="entry name" value="CARD"/>
    <property type="match status" value="1"/>
</dbReference>
<dbReference type="InterPro" id="IPR051249">
    <property type="entry name" value="NLRP_Inflammasome"/>
</dbReference>
<feature type="domain" description="CARD" evidence="6">
    <location>
        <begin position="78"/>
        <end position="164"/>
    </location>
</feature>
<dbReference type="Gene3D" id="1.10.533.10">
    <property type="entry name" value="Death Domain, Fas"/>
    <property type="match status" value="1"/>
</dbReference>
<dbReference type="GO" id="GO:0006954">
    <property type="term" value="P:inflammatory response"/>
    <property type="evidence" value="ECO:0007669"/>
    <property type="project" value="UniProtKB-KW"/>
</dbReference>
<dbReference type="PANTHER" id="PTHR46985">
    <property type="entry name" value="NACHT, LRR AND PYD DOMAINS-CONTAINING PROTEIN 1"/>
    <property type="match status" value="1"/>
</dbReference>
<evidence type="ECO:0000259" key="6">
    <source>
        <dbReference type="PROSITE" id="PS50209"/>
    </source>
</evidence>
<comment type="subcellular location">
    <subcellularLocation>
        <location evidence="1">Cytoplasm</location>
        <location evidence="1">Cytosol</location>
    </subcellularLocation>
</comment>
<keyword evidence="3" id="KW-0399">Innate immunity</keyword>
<sequence>KLHLTVERYITDYNLEGLIEKCEGRYCVLSNKKSLILVEAEQAATYFLFNNKNRRKKTFQVVAPLLDFTPVASSANPSTPAGQAFITKHRMQLVNRLGLLQPILMRLQVQGVLSDEEMEDVESKHTKSQKNQALLNTVVRKGARAQDYFYQALRESDLLLVEDLCKCRK</sequence>
<keyword evidence="8" id="KW-1185">Reference proteome</keyword>
<dbReference type="PANTHER" id="PTHR46985:SF4">
    <property type="entry name" value="CASPASE RECRUITMENT DOMAIN-CONTAINING PROTEIN 8"/>
    <property type="match status" value="1"/>
</dbReference>
<dbReference type="CDD" id="cd01671">
    <property type="entry name" value="CARD"/>
    <property type="match status" value="1"/>
</dbReference>
<proteinExistence type="predicted"/>
<dbReference type="STRING" id="62062.ENSHHUP00000073323"/>
<dbReference type="Ensembl" id="ENSHHUT00000075739.1">
    <property type="protein sequence ID" value="ENSHHUP00000073323.1"/>
    <property type="gene ID" value="ENSHHUG00000043048.1"/>
</dbReference>